<evidence type="ECO:0000256" key="1">
    <source>
        <dbReference type="SAM" id="MobiDB-lite"/>
    </source>
</evidence>
<name>A0A5E4X3C7_9BURK</name>
<accession>A0A5E4X3C7</accession>
<dbReference type="EMBL" id="CABPSD010000011">
    <property type="protein sequence ID" value="VVE30760.1"/>
    <property type="molecule type" value="Genomic_DNA"/>
</dbReference>
<gene>
    <name evidence="2" type="ORF">PMO31116_03597</name>
</gene>
<organism evidence="2 3">
    <name type="scientific">Pandoraea morbifera</name>
    <dbReference type="NCBI Taxonomy" id="2508300"/>
    <lineage>
        <taxon>Bacteria</taxon>
        <taxon>Pseudomonadati</taxon>
        <taxon>Pseudomonadota</taxon>
        <taxon>Betaproteobacteria</taxon>
        <taxon>Burkholderiales</taxon>
        <taxon>Burkholderiaceae</taxon>
        <taxon>Pandoraea</taxon>
    </lineage>
</organism>
<proteinExistence type="predicted"/>
<feature type="region of interest" description="Disordered" evidence="1">
    <location>
        <begin position="145"/>
        <end position="187"/>
    </location>
</feature>
<dbReference type="AlphaFoldDB" id="A0A5E4X3C7"/>
<protein>
    <recommendedName>
        <fullName evidence="4">Helix-turn-helix domain-containing protein</fullName>
    </recommendedName>
</protein>
<keyword evidence="3" id="KW-1185">Reference proteome</keyword>
<evidence type="ECO:0000313" key="2">
    <source>
        <dbReference type="EMBL" id="VVE30760.1"/>
    </source>
</evidence>
<sequence>MKRQRVPGDPNGPHARIYHSLLNSAAWRVLGPSSVKLFIDMRAALTATNNGNLAASLADMKHRGWSSSSTLAKALYELRALGFISVTVQGGLRRGARVPNLYRFTDLPTLEQPRVGVQAMEATHDYRQFSSVKEAEQALVKGLEQLQEEGRKKQQPKKNLPVRKSNPSSSESEPEARFSSSVFEQGA</sequence>
<reference evidence="2 3" key="1">
    <citation type="submission" date="2019-08" db="EMBL/GenBank/DDBJ databases">
        <authorList>
            <person name="Peeters C."/>
        </authorList>
    </citation>
    <scope>NUCLEOTIDE SEQUENCE [LARGE SCALE GENOMIC DNA]</scope>
    <source>
        <strain evidence="2 3">LMG 31116</strain>
    </source>
</reference>
<dbReference type="Proteomes" id="UP000368474">
    <property type="component" value="Unassembled WGS sequence"/>
</dbReference>
<evidence type="ECO:0008006" key="4">
    <source>
        <dbReference type="Google" id="ProtNLM"/>
    </source>
</evidence>
<feature type="compositionally biased region" description="Low complexity" evidence="1">
    <location>
        <begin position="165"/>
        <end position="181"/>
    </location>
</feature>
<dbReference type="RefSeq" id="WP_150567886.1">
    <property type="nucleotide sequence ID" value="NZ_CABPSD010000011.1"/>
</dbReference>
<evidence type="ECO:0000313" key="3">
    <source>
        <dbReference type="Proteomes" id="UP000368474"/>
    </source>
</evidence>